<keyword evidence="6" id="KW-1185">Reference proteome</keyword>
<accession>A0ABY9JT19</accession>
<dbReference type="CDD" id="cd20745">
    <property type="entry name" value="FIX_RhsA_AHH_HNH-like"/>
    <property type="match status" value="1"/>
</dbReference>
<gene>
    <name evidence="5" type="ORF">LC087_17715</name>
</gene>
<organism evidence="5 6">
    <name type="scientific">Bacillus carboniphilus</name>
    <dbReference type="NCBI Taxonomy" id="86663"/>
    <lineage>
        <taxon>Bacteria</taxon>
        <taxon>Bacillati</taxon>
        <taxon>Bacillota</taxon>
        <taxon>Bacilli</taxon>
        <taxon>Bacillales</taxon>
        <taxon>Bacillaceae</taxon>
        <taxon>Bacillus</taxon>
    </lineage>
</organism>
<evidence type="ECO:0000313" key="5">
    <source>
        <dbReference type="EMBL" id="WLR42507.1"/>
    </source>
</evidence>
<dbReference type="Gene3D" id="2.60.120.260">
    <property type="entry name" value="Galactose-binding domain-like"/>
    <property type="match status" value="3"/>
</dbReference>
<dbReference type="InterPro" id="IPR013783">
    <property type="entry name" value="Ig-like_fold"/>
</dbReference>
<dbReference type="InterPro" id="IPR031325">
    <property type="entry name" value="RHS_repeat"/>
</dbReference>
<dbReference type="SUPFAM" id="SSF49785">
    <property type="entry name" value="Galactose-binding domain-like"/>
    <property type="match status" value="3"/>
</dbReference>
<dbReference type="Pfam" id="PF25023">
    <property type="entry name" value="TEN_YD-shell"/>
    <property type="match status" value="2"/>
</dbReference>
<evidence type="ECO:0000256" key="1">
    <source>
        <dbReference type="ARBA" id="ARBA00022737"/>
    </source>
</evidence>
<dbReference type="NCBIfam" id="TIGR01643">
    <property type="entry name" value="YD_repeat_2x"/>
    <property type="match status" value="2"/>
</dbReference>
<name>A0ABY9JT19_9BACI</name>
<dbReference type="PROSITE" id="PS50853">
    <property type="entry name" value="FN3"/>
    <property type="match status" value="1"/>
</dbReference>
<dbReference type="SMART" id="SM00060">
    <property type="entry name" value="FN3"/>
    <property type="match status" value="3"/>
</dbReference>
<dbReference type="EMBL" id="CP129013">
    <property type="protein sequence ID" value="WLR42507.1"/>
    <property type="molecule type" value="Genomic_DNA"/>
</dbReference>
<feature type="region of interest" description="Disordered" evidence="3">
    <location>
        <begin position="1"/>
        <end position="34"/>
    </location>
</feature>
<keyword evidence="1" id="KW-0677">Repeat</keyword>
<evidence type="ECO:0000259" key="4">
    <source>
        <dbReference type="PROSITE" id="PS50853"/>
    </source>
</evidence>
<dbReference type="PANTHER" id="PTHR32305:SF15">
    <property type="entry name" value="PROTEIN RHSA-RELATED"/>
    <property type="match status" value="1"/>
</dbReference>
<evidence type="ECO:0000256" key="3">
    <source>
        <dbReference type="SAM" id="MobiDB-lite"/>
    </source>
</evidence>
<keyword evidence="2" id="KW-0378">Hydrolase</keyword>
<dbReference type="RefSeq" id="WP_306019754.1">
    <property type="nucleotide sequence ID" value="NZ_CP129013.1"/>
</dbReference>
<reference evidence="5 6" key="1">
    <citation type="submission" date="2023-06" db="EMBL/GenBank/DDBJ databases">
        <title>Five Gram-positive bacteria isolated from mangrove sediments in Shenzhen, Guangdong, China.</title>
        <authorList>
            <person name="Yu S."/>
            <person name="Zheng W."/>
            <person name="Huang Y."/>
        </authorList>
    </citation>
    <scope>NUCLEOTIDE SEQUENCE [LARGE SCALE GENOMIC DNA]</scope>
    <source>
        <strain evidence="5 6">SaN35-3</strain>
    </source>
</reference>
<dbReference type="Proteomes" id="UP001197974">
    <property type="component" value="Chromosome"/>
</dbReference>
<dbReference type="InterPro" id="IPR036116">
    <property type="entry name" value="FN3_sf"/>
</dbReference>
<dbReference type="PANTHER" id="PTHR32305">
    <property type="match status" value="1"/>
</dbReference>
<dbReference type="Gene3D" id="2.60.120.970">
    <property type="match status" value="1"/>
</dbReference>
<feature type="domain" description="Fibronectin type-III" evidence="4">
    <location>
        <begin position="617"/>
        <end position="724"/>
    </location>
</feature>
<dbReference type="InterPro" id="IPR050708">
    <property type="entry name" value="T6SS_VgrG/RHS"/>
</dbReference>
<dbReference type="Gene3D" id="2.60.40.10">
    <property type="entry name" value="Immunoglobulins"/>
    <property type="match status" value="2"/>
</dbReference>
<feature type="region of interest" description="Disordered" evidence="3">
    <location>
        <begin position="710"/>
        <end position="733"/>
    </location>
</feature>
<dbReference type="NCBIfam" id="TIGR03696">
    <property type="entry name" value="Rhs_assc_core"/>
    <property type="match status" value="1"/>
</dbReference>
<dbReference type="Pfam" id="PF02018">
    <property type="entry name" value="CBM_4_9"/>
    <property type="match status" value="2"/>
</dbReference>
<evidence type="ECO:0000256" key="2">
    <source>
        <dbReference type="ARBA" id="ARBA00022801"/>
    </source>
</evidence>
<dbReference type="SUPFAM" id="SSF49265">
    <property type="entry name" value="Fibronectin type III"/>
    <property type="match status" value="1"/>
</dbReference>
<dbReference type="InterPro" id="IPR008979">
    <property type="entry name" value="Galactose-bd-like_sf"/>
</dbReference>
<evidence type="ECO:0000313" key="6">
    <source>
        <dbReference type="Proteomes" id="UP001197974"/>
    </source>
</evidence>
<dbReference type="InterPro" id="IPR003305">
    <property type="entry name" value="CenC_carb-bd"/>
</dbReference>
<dbReference type="InterPro" id="IPR056823">
    <property type="entry name" value="TEN-like_YD-shell"/>
</dbReference>
<proteinExistence type="predicted"/>
<dbReference type="Gene3D" id="2.180.10.10">
    <property type="entry name" value="RHS repeat-associated core"/>
    <property type="match status" value="4"/>
</dbReference>
<dbReference type="InterPro" id="IPR022385">
    <property type="entry name" value="Rhs_assc_core"/>
</dbReference>
<dbReference type="InterPro" id="IPR006530">
    <property type="entry name" value="YD"/>
</dbReference>
<sequence>MVWQKPCKKNNETKVEESDQQSSEEEVKMEDLETIPPVDLSQFEGFEAGEEIIDMRTETSKFFYNGDGTIKEEVYLEPVHKKEEGEESFEDISTDLVEDSSDENKLETENTFLDTTFLKEMKNGEYATFESEGYSLTHSLIEASGEEKETLKVTDVEAVFEENTITHQNVFPSIDLQNIAFARHTKEYLILNSYEGYHQFTFKVKTDLQAQLTDHGEIDFIDDKDKVIFSLPKPFMEDSNFDEEKGEYLRSEAVEFSLEETENGYFIGLEADSEWLLAPERQYPVYIDPTVKDLGIAEDAFVMSKYGNENYSTPNDKHDKGYGETYLLKIGYYDSTTKTCYAFIKPQTNGFTVGNGWMTQKAQLKVYVTHSSVSYNTNLWLDRVDKSWSAGSITWNERPSSTNIGIVSVGKNQWATFDVTSTVKEWNKGTRPNYGFKLHSNGNGKSYWKKIVSAIDSSNKKPRLEITHTPLGTAKAPKVTAHSSGKNTGTGYFNLSWDKIAGATHYKVAIYNGEEYQYFDVGTSTSWSTKGKGIWPTTSEIKDGKYSLHGDEDGTVNGTGAELPNSPNSTYIASGGKYKDNHNYWFRVIGYNKEYDKATNMSGATMPTLPDSTRPNQPQTPTAMIVNESKPNSGDQVQASVKWKSVSDLPEDIASGIDYYALEKKVNGSWSSVAKVKHTGSNDYEYTVTGLPDQSSVAFRVAAVDKNQNTSGFSESHTLITPDRTRPSAPTTVSIEPSTWSNNQDYVVSWEGIKDSGYLANIQYRIDSGAWKNLGTTNESGSKKLSEELTDGIHTVHIQGIDREGNTSYSKSATIYKDTSAPAVSLLYPKANQTVDGIENIRMIIENPIPRTNLIHNGDFISGLSGWSESRYYDTGVIYTSGSVNNSDKDEEVTEPEEKISLKIDPDSSSSEWGYIASTSSFIEVKPNTTYKLMGDIQTDLQKAHAFFNIEVLEENKQWYWVDSRDTSLSGVQGWTNHEITFTTSSEAQNLKVYLEVEHEDANAKGTAWFDSIRLVEVNKETNTLSSTNLIYNGDFSKGLDGWGESRKYDEGVISSSKGTDSFDKQEGDAPERVTLKINPDSSSPGAEWGYIASTYVASVKPNTTYTLSGDIKTELEKAHAFFNIEILTENPNSRLYWIDDGRDQQLEGIHPWTSQTITFTTPNDASNVRIYLEVEHTDANAKGTAWFDSIRLEEVNETLGEYQWSLAYGQEDDPSSFTEIQSGTSQSSDLSYAWDTSLLEDQTNYTLKLTATDAAGNQTVKTTNVVKTRDTSSIEPSIDILSPEKGSVITRPSPHLDFLVNNLSLFTDENMLRNGSFDETIPDVKEGTEQPKNWTLSVQGGSATTGVFDASNGRISVLSFESLMENPAWNWGSASYSQWKTIEPNTTYKVSGDLFDEVDDVRGSIFVDLYKGSTFVESIKVDSTAAFDMEKNEWVQHEKVFTTSDDITGMTVRLQVEGQSKGPETTLAFDNISLVKAMDQFETDVFINSKKVNTEEQPTANILFDATNYVEGSTNHLYIRTKDAEGSFDYSTYAYRTNGLMDTFEDQEKVENLLGVQHDSNQIHLLESSQTGSFESKAMTFAGNISTIYFNPTEEKPAGTDIAYEASADGGDTWEFINPKETTALTHTGTKLKIRATLTSSSMGVTPTLQAYESEVVYVNPNGHSFEVHLIDQPEKLTATSNVNYMTLLRWESSKTADVTYRIYRSKEKGFSPSSETMVADQVKEPFWNDYNLNFGETFYYKVVSVKEFNGKPRESLPTNEAWASVVDEEELNKRLGLQDYWGYSTFPTAHGDGYINISSGNLVYQTTDFVTVSPQLAKVMRRTFNSQSTTKTPLGYGWDFSFNTALLKEFDKNGKEVGLILKDGDGSLHRFVKNEQGTYDTPKGIHMTLTQNQDGSVDILRKDQVSYHFDTQLKLRSLSEPNGNQLTFKYNDRGNVEQVISGHEEGLLEDDITYFYYNKDDLLKTVIDHAGREYTFEYKDFHRLREVWQLVNDNQRYAEEYEYNDDNELDKLIDAEGYETELTYKEDRLERVTDPVNEYSTFLYEENKTTMTSDQGKKVTFTYNEDGNIQSKTDPSNHTVHFEYTDQMLVEHMYYDNTFINEENEESKIITKTLHHWYTYDDRGNIETVEDPLGNVTHYQDYNDRNLVGKIIEPVRKEDGVTVTATTSYEYDDKGNLEKTVDPEGRTISYTYDDIGNQETMTNEFGHTTTYKYDSKGRVQKIIEPLNKVTEIVEYDEQGNPKKIKDPKGNITESKYDLLDRLVKTTDAKGNTIERNYDLTHNLDDVTDAKGYLTDFEYDEVGRLKTTTHPNGNVDSIHYDYDDEGNEKITYTDGENRTITKYYDEVGRLAKEEAAKTVTSYEYDLIGNMTKVTDGEGRVVESRYDELSRQTHVITDPSGKNIVTSSVFDLQGNVLHSIDGEGYQTDYQYDRLNRLKTVTQMVDEKPLTTSYDYDIEDGEFIKNKVTDAMGREKVTYLDALGQVRKEVDEGDTSDSERMVKTFTYDLNGNLVETIYNDDSVVEHKYNELNQLVEDIYGEDHYTNYHYDDNGNRETMINVQDGEKITTSYAYDTKGRLTQEVQEGSAITYAYDASDNVIHLSYPKEEGDQQQDIEYNYDDYNRLESIVVEGQTAQGYTYNDAGQVGTIKNYLEFDTEGSNYTVVDYAYNTAGMTETISYKKSGETTLEEFTMFYDNRGYVEEETIDTNYDQSKTVKKTYKYDSVGRLDHSTVDDKLTSYTYDGVGNRKTMTEDSDSYVYTYNQFNQLKTTTKNGKAHASYEYDKRGNQKVETIKKEIDDSWKDVQTTYTYNLANELTKVETNTPGSDISVTKNYYNGDGQRIRRDVNRLTEKYYYFDDALLYSTDKDNQKVTENILNPSGLIAASKRFDGVYENNYFFYHYDLRGSVTNIIDSDAKRVKGYEYDDFGNPKEVGDKTFKNDVKFTGSVHDASTGLHYMNARYYSPDTGRFISQDTYKGSPFDPWTQHLYTYTTNNPVNFVDPTGHYHASPDGSKILTRGSKVIPPNKPTPPSNDNGKNKGGSNGPKKNDATKPTTKKSGEKSFWKKVSNVAHQALDYAGYAPGLGQIASGVDAALYAFEGDYKNAAISATGMIPGAKYVTGAAKGLRFAAKGLDKMTPKQLTKTSIKGLRENLPKGWKMSENGPNGNDFVHIKDLDNNYRIRVDPPDKVTKYDHMHVYDKNGNSLDINGNSVDYKSPDAHLPYNRN</sequence>
<dbReference type="InterPro" id="IPR045351">
    <property type="entry name" value="DUF6531"/>
</dbReference>
<dbReference type="Pfam" id="PF20148">
    <property type="entry name" value="DUF6531"/>
    <property type="match status" value="1"/>
</dbReference>
<feature type="region of interest" description="Disordered" evidence="3">
    <location>
        <begin position="3205"/>
        <end position="3225"/>
    </location>
</feature>
<protein>
    <submittedName>
        <fullName evidence="5">DNRLRE domain-containing protein</fullName>
    </submittedName>
</protein>
<dbReference type="NCBIfam" id="NF033679">
    <property type="entry name" value="DNRLRE_dom"/>
    <property type="match status" value="1"/>
</dbReference>
<dbReference type="Pfam" id="PF05593">
    <property type="entry name" value="RHS_repeat"/>
    <property type="match status" value="1"/>
</dbReference>
<feature type="compositionally biased region" description="Polar residues" evidence="3">
    <location>
        <begin position="710"/>
        <end position="719"/>
    </location>
</feature>
<feature type="region of interest" description="Disordered" evidence="3">
    <location>
        <begin position="3001"/>
        <end position="3060"/>
    </location>
</feature>
<dbReference type="InterPro" id="IPR003961">
    <property type="entry name" value="FN3_dom"/>
</dbReference>